<evidence type="ECO:0000313" key="1">
    <source>
        <dbReference type="EMBL" id="EAK4357527.1"/>
    </source>
</evidence>
<dbReference type="GO" id="GO:0003677">
    <property type="term" value="F:DNA binding"/>
    <property type="evidence" value="ECO:0007669"/>
    <property type="project" value="InterPro"/>
</dbReference>
<dbReference type="PROSITE" id="PS50943">
    <property type="entry name" value="HTH_CROC1"/>
    <property type="match status" value="1"/>
</dbReference>
<dbReference type="InterPro" id="IPR010982">
    <property type="entry name" value="Lambda_DNA-bd_dom_sf"/>
</dbReference>
<reference evidence="1 2" key="1">
    <citation type="submission" date="2018-06" db="EMBL/GenBank/DDBJ databases">
        <authorList>
            <consortium name="NARMS: The National Antimicrobial Resistance Monitoring System"/>
        </authorList>
    </citation>
    <scope>NUCLEOTIDE SEQUENCE [LARGE SCALE GENOMIC DNA]</scope>
    <source>
        <strain evidence="1 2">FSIS11807978</strain>
    </source>
</reference>
<dbReference type="EMBL" id="AACGFG010000001">
    <property type="protein sequence ID" value="EAK4357527.1"/>
    <property type="molecule type" value="Genomic_DNA"/>
</dbReference>
<dbReference type="SUPFAM" id="SSF47413">
    <property type="entry name" value="lambda repressor-like DNA-binding domains"/>
    <property type="match status" value="1"/>
</dbReference>
<dbReference type="InterPro" id="IPR001387">
    <property type="entry name" value="Cro/C1-type_HTH"/>
</dbReference>
<comment type="caution">
    <text evidence="1">The sequence shown here is derived from an EMBL/GenBank/DDBJ whole genome shotgun (WGS) entry which is preliminary data.</text>
</comment>
<protein>
    <submittedName>
        <fullName evidence="1">Helix-turn-helix transcriptional regulator</fullName>
    </submittedName>
</protein>
<evidence type="ECO:0000313" key="2">
    <source>
        <dbReference type="Proteomes" id="UP000365807"/>
    </source>
</evidence>
<dbReference type="Pfam" id="PF01381">
    <property type="entry name" value="HTH_3"/>
    <property type="match status" value="1"/>
</dbReference>
<dbReference type="CDD" id="cd00093">
    <property type="entry name" value="HTH_XRE"/>
    <property type="match status" value="1"/>
</dbReference>
<name>A0A3J4YUW5_CAMCO</name>
<proteinExistence type="predicted"/>
<accession>A0A3J4YUW5</accession>
<organism evidence="1 2">
    <name type="scientific">Campylobacter coli</name>
    <dbReference type="NCBI Taxonomy" id="195"/>
    <lineage>
        <taxon>Bacteria</taxon>
        <taxon>Pseudomonadati</taxon>
        <taxon>Campylobacterota</taxon>
        <taxon>Epsilonproteobacteria</taxon>
        <taxon>Campylobacterales</taxon>
        <taxon>Campylobacteraceae</taxon>
        <taxon>Campylobacter</taxon>
    </lineage>
</organism>
<gene>
    <name evidence="1" type="ORF">C6T04_01085</name>
</gene>
<dbReference type="AlphaFoldDB" id="A0A3J4YUW5"/>
<dbReference type="Proteomes" id="UP000365807">
    <property type="component" value="Unassembled WGS sequence"/>
</dbReference>
<sequence>MAEEKENIVKEVCKELNITQKELSEILGVHLTTIQKWVANDNDLPLQAKKSLNLVLENHHLKIRLKTLDEFVRLFKELQK</sequence>
<dbReference type="RefSeq" id="WP_072235524.1">
    <property type="nucleotide sequence ID" value="NZ_CAKJUX010000002.1"/>
</dbReference>
<dbReference type="Gene3D" id="1.10.260.40">
    <property type="entry name" value="lambda repressor-like DNA-binding domains"/>
    <property type="match status" value="1"/>
</dbReference>